<organism evidence="1 2">
    <name type="scientific">Desulfosporosinus lacus DSM 15449</name>
    <dbReference type="NCBI Taxonomy" id="1121420"/>
    <lineage>
        <taxon>Bacteria</taxon>
        <taxon>Bacillati</taxon>
        <taxon>Bacillota</taxon>
        <taxon>Clostridia</taxon>
        <taxon>Eubacteriales</taxon>
        <taxon>Desulfitobacteriaceae</taxon>
        <taxon>Desulfosporosinus</taxon>
    </lineage>
</organism>
<dbReference type="EMBL" id="FQXJ01000014">
    <property type="protein sequence ID" value="SHI27017.1"/>
    <property type="molecule type" value="Genomic_DNA"/>
</dbReference>
<name>A0A1M5ZRT5_9FIRM</name>
<dbReference type="AlphaFoldDB" id="A0A1M5ZRT5"/>
<dbReference type="Proteomes" id="UP000183954">
    <property type="component" value="Unassembled WGS sequence"/>
</dbReference>
<protein>
    <submittedName>
        <fullName evidence="1">Uncharacterized protein</fullName>
    </submittedName>
</protein>
<accession>A0A1M5ZRT5</accession>
<reference evidence="2" key="1">
    <citation type="submission" date="2016-11" db="EMBL/GenBank/DDBJ databases">
        <authorList>
            <person name="Varghese N."/>
            <person name="Submissions S."/>
        </authorList>
    </citation>
    <scope>NUCLEOTIDE SEQUENCE [LARGE SCALE GENOMIC DNA]</scope>
    <source>
        <strain evidence="2">DSM 15449</strain>
    </source>
</reference>
<sequence>MLFASQKCTQRFENKEKTSDEEGFTHGKMVNCLFHTKIRFPPAQQAMASVFFSLLSERIFTPNRIYSPASFCYKHLRLTTKNVSSKETHRKVW</sequence>
<proteinExistence type="predicted"/>
<dbReference type="STRING" id="1121420.SAMN02746098_03600"/>
<evidence type="ECO:0000313" key="2">
    <source>
        <dbReference type="Proteomes" id="UP000183954"/>
    </source>
</evidence>
<keyword evidence="2" id="KW-1185">Reference proteome</keyword>
<gene>
    <name evidence="1" type="ORF">SAMN02746098_03600</name>
</gene>
<evidence type="ECO:0000313" key="1">
    <source>
        <dbReference type="EMBL" id="SHI27017.1"/>
    </source>
</evidence>